<gene>
    <name evidence="2" type="ORF">RCL2_000356700</name>
    <name evidence="1" type="ORF">RclHR1_16200003</name>
</gene>
<proteinExistence type="predicted"/>
<dbReference type="Proteomes" id="UP000615446">
    <property type="component" value="Unassembled WGS sequence"/>
</dbReference>
<evidence type="ECO:0000313" key="3">
    <source>
        <dbReference type="Proteomes" id="UP000247702"/>
    </source>
</evidence>
<reference evidence="2" key="2">
    <citation type="submission" date="2019-10" db="EMBL/GenBank/DDBJ databases">
        <title>Conservation and host-specific expression of non-tandemly repeated heterogenous ribosome RNA gene in arbuscular mycorrhizal fungi.</title>
        <authorList>
            <person name="Maeda T."/>
            <person name="Kobayashi Y."/>
            <person name="Nakagawa T."/>
            <person name="Ezawa T."/>
            <person name="Yamaguchi K."/>
            <person name="Bino T."/>
            <person name="Nishimoto Y."/>
            <person name="Shigenobu S."/>
            <person name="Kawaguchi M."/>
        </authorList>
    </citation>
    <scope>NUCLEOTIDE SEQUENCE</scope>
    <source>
        <strain evidence="2">HR1</strain>
    </source>
</reference>
<evidence type="ECO:0000313" key="2">
    <source>
        <dbReference type="EMBL" id="GES76160.1"/>
    </source>
</evidence>
<accession>A0A2Z6QH83</accession>
<dbReference type="Proteomes" id="UP000247702">
    <property type="component" value="Unassembled WGS sequence"/>
</dbReference>
<keyword evidence="3" id="KW-1185">Reference proteome</keyword>
<name>A0A2Z6QH83_9GLOM</name>
<reference evidence="1 3" key="1">
    <citation type="submission" date="2017-11" db="EMBL/GenBank/DDBJ databases">
        <title>The genome of Rhizophagus clarus HR1 reveals common genetic basis of auxotrophy among arbuscular mycorrhizal fungi.</title>
        <authorList>
            <person name="Kobayashi Y."/>
        </authorList>
    </citation>
    <scope>NUCLEOTIDE SEQUENCE [LARGE SCALE GENOMIC DNA]</scope>
    <source>
        <strain evidence="1 3">HR1</strain>
    </source>
</reference>
<evidence type="ECO:0000313" key="1">
    <source>
        <dbReference type="EMBL" id="GBB89517.1"/>
    </source>
</evidence>
<protein>
    <submittedName>
        <fullName evidence="2">Tigger transposable element-derived protein 4-like</fullName>
    </submittedName>
</protein>
<dbReference type="EMBL" id="BEXD01000692">
    <property type="protein sequence ID" value="GBB89517.1"/>
    <property type="molecule type" value="Genomic_DNA"/>
</dbReference>
<dbReference type="STRING" id="94130.A0A2Z6QH83"/>
<sequence>MPEITIKKAIKYAAKAWDLVQTETIINCWKKTDILSPDTDDDESIVLDLTEYDEVNKIQDLIDQLTPNVYKDPISAKEYIHYDKDETNHQMITDKEIIELMKEPEEELTIKESEITLISNYEALAALNQIITYTEQRSDIINFPNDQIQTVKKLRKLVERKEFNSKQQEIQLKNKKFVVKRIDFFSIIKLHKVYVVIN</sequence>
<dbReference type="AlphaFoldDB" id="A0A2Z6QH83"/>
<comment type="caution">
    <text evidence="1">The sequence shown here is derived from an EMBL/GenBank/DDBJ whole genome shotgun (WGS) entry which is preliminary data.</text>
</comment>
<dbReference type="OrthoDB" id="2422761at2759"/>
<organism evidence="1 3">
    <name type="scientific">Rhizophagus clarus</name>
    <dbReference type="NCBI Taxonomy" id="94130"/>
    <lineage>
        <taxon>Eukaryota</taxon>
        <taxon>Fungi</taxon>
        <taxon>Fungi incertae sedis</taxon>
        <taxon>Mucoromycota</taxon>
        <taxon>Glomeromycotina</taxon>
        <taxon>Glomeromycetes</taxon>
        <taxon>Glomerales</taxon>
        <taxon>Glomeraceae</taxon>
        <taxon>Rhizophagus</taxon>
    </lineage>
</organism>
<dbReference type="EMBL" id="BLAL01000019">
    <property type="protein sequence ID" value="GES76160.1"/>
    <property type="molecule type" value="Genomic_DNA"/>
</dbReference>